<evidence type="ECO:0000256" key="2">
    <source>
        <dbReference type="ARBA" id="ARBA00007524"/>
    </source>
</evidence>
<keyword evidence="7" id="KW-1185">Reference proteome</keyword>
<dbReference type="OrthoDB" id="8841220at2759"/>
<dbReference type="GO" id="GO:0033013">
    <property type="term" value="P:tetrapyrrole metabolic process"/>
    <property type="evidence" value="ECO:0007669"/>
    <property type="project" value="UniProtKB-ARBA"/>
</dbReference>
<organism evidence="6 7">
    <name type="scientific">Apolygus lucorum</name>
    <name type="common">Small green plant bug</name>
    <name type="synonym">Lygocoris lucorum</name>
    <dbReference type="NCBI Taxonomy" id="248454"/>
    <lineage>
        <taxon>Eukaryota</taxon>
        <taxon>Metazoa</taxon>
        <taxon>Ecdysozoa</taxon>
        <taxon>Arthropoda</taxon>
        <taxon>Hexapoda</taxon>
        <taxon>Insecta</taxon>
        <taxon>Pterygota</taxon>
        <taxon>Neoptera</taxon>
        <taxon>Paraneoptera</taxon>
        <taxon>Hemiptera</taxon>
        <taxon>Heteroptera</taxon>
        <taxon>Panheteroptera</taxon>
        <taxon>Cimicomorpha</taxon>
        <taxon>Miridae</taxon>
        <taxon>Mirini</taxon>
        <taxon>Apolygus</taxon>
    </lineage>
</organism>
<evidence type="ECO:0000313" key="6">
    <source>
        <dbReference type="EMBL" id="KAF6213406.1"/>
    </source>
</evidence>
<dbReference type="AlphaFoldDB" id="A0A6A4JCC3"/>
<evidence type="ECO:0000256" key="1">
    <source>
        <dbReference type="ARBA" id="ARBA00004141"/>
    </source>
</evidence>
<dbReference type="EMBL" id="WIXP02000003">
    <property type="protein sequence ID" value="KAF6213406.1"/>
    <property type="molecule type" value="Genomic_DNA"/>
</dbReference>
<keyword evidence="5" id="KW-0472">Membrane</keyword>
<dbReference type="Pfam" id="PF03073">
    <property type="entry name" value="TspO_MBR"/>
    <property type="match status" value="1"/>
</dbReference>
<accession>A0A6A4JCC3</accession>
<keyword evidence="3" id="KW-0812">Transmembrane</keyword>
<dbReference type="PANTHER" id="PTHR10057">
    <property type="entry name" value="PERIPHERAL-TYPE BENZODIAZEPINE RECEPTOR"/>
    <property type="match status" value="1"/>
</dbReference>
<comment type="similarity">
    <text evidence="2">Belongs to the TspO/BZRP family.</text>
</comment>
<dbReference type="Gene3D" id="1.20.1260.100">
    <property type="entry name" value="TspO/MBR protein"/>
    <property type="match status" value="1"/>
</dbReference>
<dbReference type="PANTHER" id="PTHR10057:SF0">
    <property type="entry name" value="TRANSLOCATOR PROTEIN"/>
    <property type="match status" value="1"/>
</dbReference>
<dbReference type="GO" id="GO:0005741">
    <property type="term" value="C:mitochondrial outer membrane"/>
    <property type="evidence" value="ECO:0007669"/>
    <property type="project" value="TreeGrafter"/>
</dbReference>
<name>A0A6A4JCC3_APOLU</name>
<comment type="subcellular location">
    <subcellularLocation>
        <location evidence="1">Membrane</location>
        <topology evidence="1">Multi-pass membrane protein</topology>
    </subcellularLocation>
</comment>
<gene>
    <name evidence="6" type="ORF">GE061_011125</name>
</gene>
<reference evidence="6" key="1">
    <citation type="journal article" date="2021" name="Mol. Ecol. Resour.">
        <title>Apolygus lucorum genome provides insights into omnivorousness and mesophyll feeding.</title>
        <authorList>
            <person name="Liu Y."/>
            <person name="Liu H."/>
            <person name="Wang H."/>
            <person name="Huang T."/>
            <person name="Liu B."/>
            <person name="Yang B."/>
            <person name="Yin L."/>
            <person name="Li B."/>
            <person name="Zhang Y."/>
            <person name="Zhang S."/>
            <person name="Jiang F."/>
            <person name="Zhang X."/>
            <person name="Ren Y."/>
            <person name="Wang B."/>
            <person name="Wang S."/>
            <person name="Lu Y."/>
            <person name="Wu K."/>
            <person name="Fan W."/>
            <person name="Wang G."/>
        </authorList>
    </citation>
    <scope>NUCLEOTIDE SEQUENCE</scope>
    <source>
        <strain evidence="6">12Hb</strain>
    </source>
</reference>
<dbReference type="Proteomes" id="UP000466442">
    <property type="component" value="Unassembled WGS sequence"/>
</dbReference>
<evidence type="ECO:0000256" key="5">
    <source>
        <dbReference type="ARBA" id="ARBA00023136"/>
    </source>
</evidence>
<evidence type="ECO:0000313" key="7">
    <source>
        <dbReference type="Proteomes" id="UP000466442"/>
    </source>
</evidence>
<dbReference type="InterPro" id="IPR004307">
    <property type="entry name" value="TspO_MBR"/>
</dbReference>
<keyword evidence="4" id="KW-1133">Transmembrane helix</keyword>
<dbReference type="InterPro" id="IPR038330">
    <property type="entry name" value="TspO/MBR-related_sf"/>
</dbReference>
<evidence type="ECO:0000256" key="3">
    <source>
        <dbReference type="ARBA" id="ARBA00022692"/>
    </source>
</evidence>
<sequence>MSLSGYIPEAVTSQNLLERLVAFAISMLPDVGFWASTIVFAPNDIHRSMEQNRNSSYGLLGKMQVDIMSMRNFGVGFASYLVWKEGGGFEESSAPLVSYATLMVLFWSSQPVLFRSKSKDLRLAHSIATTVSAVTTTVLFWRVTRRASVLMIPFLAHLSFTALRHWVCRDRKRRSFK</sequence>
<evidence type="ECO:0000256" key="4">
    <source>
        <dbReference type="ARBA" id="ARBA00022989"/>
    </source>
</evidence>
<proteinExistence type="inferred from homology"/>
<protein>
    <submittedName>
        <fullName evidence="6">Uncharacterized protein</fullName>
    </submittedName>
</protein>
<comment type="caution">
    <text evidence="6">The sequence shown here is derived from an EMBL/GenBank/DDBJ whole genome shotgun (WGS) entry which is preliminary data.</text>
</comment>